<keyword evidence="1" id="KW-1133">Transmembrane helix</keyword>
<proteinExistence type="predicted"/>
<name>A0A8S5MN56_9CAUD</name>
<dbReference type="EMBL" id="BK014941">
    <property type="protein sequence ID" value="DAD83745.1"/>
    <property type="molecule type" value="Genomic_DNA"/>
</dbReference>
<keyword evidence="1" id="KW-0812">Transmembrane</keyword>
<accession>A0A8S5MN56</accession>
<keyword evidence="1" id="KW-0472">Membrane</keyword>
<sequence>MWGAFFSWGVPMFVIGIMTGFAFAPRKRR</sequence>
<protein>
    <submittedName>
        <fullName evidence="2">Acriflavine resistance protein B</fullName>
    </submittedName>
</protein>
<reference evidence="2" key="1">
    <citation type="journal article" date="2021" name="Proc. Natl. Acad. Sci. U.S.A.">
        <title>A Catalog of Tens of Thousands of Viruses from Human Metagenomes Reveals Hidden Associations with Chronic Diseases.</title>
        <authorList>
            <person name="Tisza M.J."/>
            <person name="Buck C.B."/>
        </authorList>
    </citation>
    <scope>NUCLEOTIDE SEQUENCE</scope>
    <source>
        <strain evidence="2">CtI7W9</strain>
    </source>
</reference>
<evidence type="ECO:0000256" key="1">
    <source>
        <dbReference type="SAM" id="Phobius"/>
    </source>
</evidence>
<evidence type="ECO:0000313" key="2">
    <source>
        <dbReference type="EMBL" id="DAD83745.1"/>
    </source>
</evidence>
<feature type="transmembrane region" description="Helical" evidence="1">
    <location>
        <begin position="6"/>
        <end position="24"/>
    </location>
</feature>
<organism evidence="2">
    <name type="scientific">Myoviridae sp. ctI7W9</name>
    <dbReference type="NCBI Taxonomy" id="2826636"/>
    <lineage>
        <taxon>Viruses</taxon>
        <taxon>Duplodnaviria</taxon>
        <taxon>Heunggongvirae</taxon>
        <taxon>Uroviricota</taxon>
        <taxon>Caudoviricetes</taxon>
    </lineage>
</organism>